<name>A0AAV4XVM1_CAEEX</name>
<comment type="caution">
    <text evidence="1">The sequence shown here is derived from an EMBL/GenBank/DDBJ whole genome shotgun (WGS) entry which is preliminary data.</text>
</comment>
<dbReference type="AlphaFoldDB" id="A0AAV4XVM1"/>
<sequence length="134" mass="15016">MCANSEADLDAERREESVYYSIRERSEEVVPLITPFLQKGRYGNDFSCVARFSFRVEIAPLVVIVSSRTLGKPVPEKDSADKGSQGKKCKWPVNRSDYLCRSVIMGIKAPSFFLSESNQSLTIGSRVFLTRVNG</sequence>
<accession>A0AAV4XVM1</accession>
<proteinExistence type="predicted"/>
<dbReference type="EMBL" id="BPLR01018217">
    <property type="protein sequence ID" value="GIY97803.1"/>
    <property type="molecule type" value="Genomic_DNA"/>
</dbReference>
<keyword evidence="2" id="KW-1185">Reference proteome</keyword>
<evidence type="ECO:0000313" key="2">
    <source>
        <dbReference type="Proteomes" id="UP001054945"/>
    </source>
</evidence>
<organism evidence="1 2">
    <name type="scientific">Caerostris extrusa</name>
    <name type="common">Bark spider</name>
    <name type="synonym">Caerostris bankana</name>
    <dbReference type="NCBI Taxonomy" id="172846"/>
    <lineage>
        <taxon>Eukaryota</taxon>
        <taxon>Metazoa</taxon>
        <taxon>Ecdysozoa</taxon>
        <taxon>Arthropoda</taxon>
        <taxon>Chelicerata</taxon>
        <taxon>Arachnida</taxon>
        <taxon>Araneae</taxon>
        <taxon>Araneomorphae</taxon>
        <taxon>Entelegynae</taxon>
        <taxon>Araneoidea</taxon>
        <taxon>Araneidae</taxon>
        <taxon>Caerostris</taxon>
    </lineage>
</organism>
<evidence type="ECO:0000313" key="1">
    <source>
        <dbReference type="EMBL" id="GIY97803.1"/>
    </source>
</evidence>
<gene>
    <name evidence="1" type="ORF">CEXT_126871</name>
</gene>
<reference evidence="1 2" key="1">
    <citation type="submission" date="2021-06" db="EMBL/GenBank/DDBJ databases">
        <title>Caerostris extrusa draft genome.</title>
        <authorList>
            <person name="Kono N."/>
            <person name="Arakawa K."/>
        </authorList>
    </citation>
    <scope>NUCLEOTIDE SEQUENCE [LARGE SCALE GENOMIC DNA]</scope>
</reference>
<protein>
    <submittedName>
        <fullName evidence="1">Uncharacterized protein</fullName>
    </submittedName>
</protein>
<dbReference type="Proteomes" id="UP001054945">
    <property type="component" value="Unassembled WGS sequence"/>
</dbReference>